<gene>
    <name evidence="9 12" type="primary">recF</name>
    <name evidence="12" type="ORF">PNK_0925</name>
</gene>
<keyword evidence="6 9" id="KW-0547">Nucleotide-binding</keyword>
<evidence type="ECO:0000313" key="13">
    <source>
        <dbReference type="Proteomes" id="UP000069902"/>
    </source>
</evidence>
<dbReference type="GO" id="GO:0006302">
    <property type="term" value="P:double-strand break repair"/>
    <property type="evidence" value="ECO:0007669"/>
    <property type="project" value="TreeGrafter"/>
</dbReference>
<evidence type="ECO:0000256" key="3">
    <source>
        <dbReference type="ARBA" id="ARBA00020170"/>
    </source>
</evidence>
<protein>
    <recommendedName>
        <fullName evidence="3 9">DNA replication and repair protein RecF</fullName>
    </recommendedName>
</protein>
<dbReference type="KEGG" id="pnl:PNK_0925"/>
<comment type="similarity">
    <text evidence="2 9">Belongs to the RecF family.</text>
</comment>
<keyword evidence="9" id="KW-0742">SOS response</keyword>
<dbReference type="AlphaFoldDB" id="A0A0U5JFM5"/>
<feature type="transmembrane region" description="Helical" evidence="10">
    <location>
        <begin position="94"/>
        <end position="115"/>
    </location>
</feature>
<dbReference type="GO" id="GO:0005524">
    <property type="term" value="F:ATP binding"/>
    <property type="evidence" value="ECO:0007669"/>
    <property type="project" value="UniProtKB-UniRule"/>
</dbReference>
<evidence type="ECO:0000313" key="12">
    <source>
        <dbReference type="EMBL" id="CUI16550.1"/>
    </source>
</evidence>
<keyword evidence="5 9" id="KW-0235">DNA replication</keyword>
<sequence>MALRSLYLHHFRNYEEAYLEFSPSVNFICGPNARGKTTLLEAIHCLMIGRSFRTSTDSDLIQKGFSSFFLEAHFLKHGIAQTLRYGLRENERKVIYNSTALTSLSALLGLIQGVIITPDDAQLVKGAPQQRRQFLDIQIAQIDPLYVHHLNRYARALRQRNHLLKAKQQATIESWEQEMAHSAAYLVSQRRLTVDDLQTKSQFYYLELTGEKENLTLDYRSSIGKEASVEETKWRYMQQLLKNRPKEMLIGHTLTGPHKDDLIIAIGDRDVRNFASEGQQRSCVNALHFAEWKRLKELGDEEFPLFMIDDMGMSLDSNRKERLLAQLQTLGQVFLTATDPALLDDFKGDKKIFNLPFYGKPP</sequence>
<dbReference type="RefSeq" id="WP_059060575.1">
    <property type="nucleotide sequence ID" value="NZ_LN879502.1"/>
</dbReference>
<evidence type="ECO:0000256" key="2">
    <source>
        <dbReference type="ARBA" id="ARBA00008016"/>
    </source>
</evidence>
<dbReference type="InterPro" id="IPR027417">
    <property type="entry name" value="P-loop_NTPase"/>
</dbReference>
<evidence type="ECO:0000256" key="8">
    <source>
        <dbReference type="ARBA" id="ARBA00023125"/>
    </source>
</evidence>
<evidence type="ECO:0000256" key="6">
    <source>
        <dbReference type="ARBA" id="ARBA00022741"/>
    </source>
</evidence>
<dbReference type="PROSITE" id="PS00617">
    <property type="entry name" value="RECF_1"/>
    <property type="match status" value="1"/>
</dbReference>
<evidence type="ECO:0000256" key="1">
    <source>
        <dbReference type="ARBA" id="ARBA00004496"/>
    </source>
</evidence>
<dbReference type="InterPro" id="IPR018078">
    <property type="entry name" value="DNA-binding_RecF_CS"/>
</dbReference>
<keyword evidence="10" id="KW-0812">Transmembrane</keyword>
<keyword evidence="4 9" id="KW-0963">Cytoplasm</keyword>
<organism evidence="12 13">
    <name type="scientific">Candidatus Protochlamydia naegleriophila</name>
    <dbReference type="NCBI Taxonomy" id="389348"/>
    <lineage>
        <taxon>Bacteria</taxon>
        <taxon>Pseudomonadati</taxon>
        <taxon>Chlamydiota</taxon>
        <taxon>Chlamydiia</taxon>
        <taxon>Parachlamydiales</taxon>
        <taxon>Parachlamydiaceae</taxon>
        <taxon>Candidatus Protochlamydia</taxon>
    </lineage>
</organism>
<dbReference type="GO" id="GO:0009432">
    <property type="term" value="P:SOS response"/>
    <property type="evidence" value="ECO:0007669"/>
    <property type="project" value="UniProtKB-UniRule"/>
</dbReference>
<comment type="function">
    <text evidence="9">The RecF protein is involved in DNA metabolism; it is required for DNA replication and normal SOS inducibility. RecF binds preferentially to single-stranded, linear DNA. It also seems to bind ATP.</text>
</comment>
<dbReference type="Gene3D" id="1.20.1050.90">
    <property type="entry name" value="RecF/RecN/SMC, N-terminal domain"/>
    <property type="match status" value="1"/>
</dbReference>
<dbReference type="EMBL" id="LN879502">
    <property type="protein sequence ID" value="CUI16550.1"/>
    <property type="molecule type" value="Genomic_DNA"/>
</dbReference>
<dbReference type="GO" id="GO:0000731">
    <property type="term" value="P:DNA synthesis involved in DNA repair"/>
    <property type="evidence" value="ECO:0007669"/>
    <property type="project" value="TreeGrafter"/>
</dbReference>
<evidence type="ECO:0000259" key="11">
    <source>
        <dbReference type="Pfam" id="PF02463"/>
    </source>
</evidence>
<keyword evidence="7 9" id="KW-0067">ATP-binding</keyword>
<dbReference type="InterPro" id="IPR003395">
    <property type="entry name" value="RecF/RecN/SMC_N"/>
</dbReference>
<dbReference type="PANTHER" id="PTHR32182:SF0">
    <property type="entry name" value="DNA REPLICATION AND REPAIR PROTEIN RECF"/>
    <property type="match status" value="1"/>
</dbReference>
<comment type="subcellular location">
    <subcellularLocation>
        <location evidence="1 9">Cytoplasm</location>
    </subcellularLocation>
</comment>
<evidence type="ECO:0000256" key="5">
    <source>
        <dbReference type="ARBA" id="ARBA00022705"/>
    </source>
</evidence>
<reference evidence="13" key="1">
    <citation type="submission" date="2015-09" db="EMBL/GenBank/DDBJ databases">
        <authorList>
            <person name="Bertelli C."/>
        </authorList>
    </citation>
    <scope>NUCLEOTIDE SEQUENCE [LARGE SCALE GENOMIC DNA]</scope>
    <source>
        <strain evidence="13">KNic</strain>
    </source>
</reference>
<keyword evidence="10" id="KW-0472">Membrane</keyword>
<dbReference type="PATRIC" id="fig|389348.3.peg.1016"/>
<keyword evidence="9" id="KW-0234">DNA repair</keyword>
<dbReference type="STRING" id="389348.PNK_0925"/>
<dbReference type="PANTHER" id="PTHR32182">
    <property type="entry name" value="DNA REPLICATION AND REPAIR PROTEIN RECF"/>
    <property type="match status" value="1"/>
</dbReference>
<dbReference type="InterPro" id="IPR042174">
    <property type="entry name" value="RecF_2"/>
</dbReference>
<dbReference type="InterPro" id="IPR001238">
    <property type="entry name" value="DNA-binding_RecF"/>
</dbReference>
<dbReference type="SUPFAM" id="SSF52540">
    <property type="entry name" value="P-loop containing nucleoside triphosphate hydrolases"/>
    <property type="match status" value="1"/>
</dbReference>
<dbReference type="GO" id="GO:0005737">
    <property type="term" value="C:cytoplasm"/>
    <property type="evidence" value="ECO:0007669"/>
    <property type="project" value="UniProtKB-SubCell"/>
</dbReference>
<dbReference type="Proteomes" id="UP000069902">
    <property type="component" value="Chromosome cPNK"/>
</dbReference>
<feature type="binding site" evidence="9">
    <location>
        <begin position="30"/>
        <end position="37"/>
    </location>
    <ligand>
        <name>ATP</name>
        <dbReference type="ChEBI" id="CHEBI:30616"/>
    </ligand>
</feature>
<dbReference type="NCBIfam" id="TIGR00611">
    <property type="entry name" value="recf"/>
    <property type="match status" value="1"/>
</dbReference>
<evidence type="ECO:0000256" key="9">
    <source>
        <dbReference type="HAMAP-Rule" id="MF_00365"/>
    </source>
</evidence>
<evidence type="ECO:0000256" key="10">
    <source>
        <dbReference type="SAM" id="Phobius"/>
    </source>
</evidence>
<name>A0A0U5JFM5_9BACT</name>
<dbReference type="GO" id="GO:0006260">
    <property type="term" value="P:DNA replication"/>
    <property type="evidence" value="ECO:0007669"/>
    <property type="project" value="UniProtKB-UniRule"/>
</dbReference>
<evidence type="ECO:0000256" key="7">
    <source>
        <dbReference type="ARBA" id="ARBA00022840"/>
    </source>
</evidence>
<proteinExistence type="inferred from homology"/>
<keyword evidence="8 9" id="KW-0238">DNA-binding</keyword>
<dbReference type="InParanoid" id="A0A0U5JFM5"/>
<dbReference type="HAMAP" id="MF_00365">
    <property type="entry name" value="RecF"/>
    <property type="match status" value="1"/>
</dbReference>
<accession>A0A0U5JFM5</accession>
<keyword evidence="13" id="KW-1185">Reference proteome</keyword>
<feature type="domain" description="RecF/RecN/SMC N-terminal" evidence="11">
    <location>
        <begin position="3"/>
        <end position="344"/>
    </location>
</feature>
<evidence type="ECO:0000256" key="4">
    <source>
        <dbReference type="ARBA" id="ARBA00022490"/>
    </source>
</evidence>
<dbReference type="FunCoup" id="A0A0U5JFM5">
    <property type="interactions" value="149"/>
</dbReference>
<dbReference type="Pfam" id="PF02463">
    <property type="entry name" value="SMC_N"/>
    <property type="match status" value="1"/>
</dbReference>
<dbReference type="Gene3D" id="3.40.50.300">
    <property type="entry name" value="P-loop containing nucleotide triphosphate hydrolases"/>
    <property type="match status" value="1"/>
</dbReference>
<dbReference type="GO" id="GO:0003697">
    <property type="term" value="F:single-stranded DNA binding"/>
    <property type="evidence" value="ECO:0007669"/>
    <property type="project" value="UniProtKB-UniRule"/>
</dbReference>
<keyword evidence="10" id="KW-1133">Transmembrane helix</keyword>
<keyword evidence="9" id="KW-0227">DNA damage</keyword>